<dbReference type="AlphaFoldDB" id="A0A917PVG5"/>
<dbReference type="Gene3D" id="1.10.10.60">
    <property type="entry name" value="Homeodomain-like"/>
    <property type="match status" value="1"/>
</dbReference>
<dbReference type="CDD" id="cd06124">
    <property type="entry name" value="cupin_NimR-like_N"/>
    <property type="match status" value="1"/>
</dbReference>
<dbReference type="InterPro" id="IPR018062">
    <property type="entry name" value="HTH_AraC-typ_CS"/>
</dbReference>
<evidence type="ECO:0000256" key="1">
    <source>
        <dbReference type="ARBA" id="ARBA00022491"/>
    </source>
</evidence>
<dbReference type="Pfam" id="PF12833">
    <property type="entry name" value="HTH_18"/>
    <property type="match status" value="1"/>
</dbReference>
<dbReference type="InterPro" id="IPR020449">
    <property type="entry name" value="Tscrpt_reg_AraC-type_HTH"/>
</dbReference>
<dbReference type="PRINTS" id="PR00032">
    <property type="entry name" value="HTHARAC"/>
</dbReference>
<name>A0A917PVG5_9PSED</name>
<accession>A0A917PVG5</accession>
<dbReference type="InterPro" id="IPR011051">
    <property type="entry name" value="RmlC_Cupin_sf"/>
</dbReference>
<dbReference type="GO" id="GO:0009893">
    <property type="term" value="P:positive regulation of metabolic process"/>
    <property type="evidence" value="ECO:0007669"/>
    <property type="project" value="UniProtKB-ARBA"/>
</dbReference>
<keyword evidence="4" id="KW-0010">Activator</keyword>
<keyword evidence="8" id="KW-1185">Reference proteome</keyword>
<evidence type="ECO:0000256" key="3">
    <source>
        <dbReference type="ARBA" id="ARBA00023125"/>
    </source>
</evidence>
<dbReference type="SUPFAM" id="SSF51182">
    <property type="entry name" value="RmlC-like cupins"/>
    <property type="match status" value="1"/>
</dbReference>
<dbReference type="PROSITE" id="PS00041">
    <property type="entry name" value="HTH_ARAC_FAMILY_1"/>
    <property type="match status" value="1"/>
</dbReference>
<keyword evidence="2" id="KW-0805">Transcription regulation</keyword>
<dbReference type="GO" id="GO:0003700">
    <property type="term" value="F:DNA-binding transcription factor activity"/>
    <property type="evidence" value="ECO:0007669"/>
    <property type="project" value="InterPro"/>
</dbReference>
<dbReference type="FunFam" id="1.10.10.60:FF:000132">
    <property type="entry name" value="AraC family transcriptional regulator"/>
    <property type="match status" value="1"/>
</dbReference>
<proteinExistence type="predicted"/>
<dbReference type="Gene3D" id="2.60.120.10">
    <property type="entry name" value="Jelly Rolls"/>
    <property type="match status" value="1"/>
</dbReference>
<comment type="caution">
    <text evidence="7">The sequence shown here is derived from an EMBL/GenBank/DDBJ whole genome shotgun (WGS) entry which is preliminary data.</text>
</comment>
<dbReference type="EMBL" id="BMPO01000004">
    <property type="protein sequence ID" value="GGJ93423.1"/>
    <property type="molecule type" value="Genomic_DNA"/>
</dbReference>
<dbReference type="PROSITE" id="PS01124">
    <property type="entry name" value="HTH_ARAC_FAMILY_2"/>
    <property type="match status" value="1"/>
</dbReference>
<dbReference type="GO" id="GO:0043565">
    <property type="term" value="F:sequence-specific DNA binding"/>
    <property type="evidence" value="ECO:0007669"/>
    <property type="project" value="InterPro"/>
</dbReference>
<feature type="domain" description="HTH araC/xylS-type" evidence="6">
    <location>
        <begin position="187"/>
        <end position="284"/>
    </location>
</feature>
<keyword evidence="3" id="KW-0238">DNA-binding</keyword>
<dbReference type="InterPro" id="IPR009057">
    <property type="entry name" value="Homeodomain-like_sf"/>
</dbReference>
<evidence type="ECO:0000256" key="2">
    <source>
        <dbReference type="ARBA" id="ARBA00023015"/>
    </source>
</evidence>
<keyword evidence="5" id="KW-0804">Transcription</keyword>
<sequence>MHREGVQSTLKLDLLLTTKSTSMSSNGQPLYQRQLPTFTTLPRAVYARAESLAQPSGTRRHSHAWVQLTYAIQGVLEVRTNEGRFVALPKRAIWLPEQMEHEVFSSSKAEIRSLYLDVSVTGWAPSRCRVLEISPLTHELIRSFSALPTEYEMGGPAGRLVDVLLDQLREARELAFTLPWPTQPSLDVICRTMQAHLDASRTLHDWSLELGCSEKTLSRQFLAQTGLTFRAWRQRLRLFSALVPLERGDRVTDVALACGYDSTSAFIAAFRQQFGETPGELFRR</sequence>
<evidence type="ECO:0000256" key="4">
    <source>
        <dbReference type="ARBA" id="ARBA00023159"/>
    </source>
</evidence>
<dbReference type="InterPro" id="IPR003313">
    <property type="entry name" value="AraC-bd"/>
</dbReference>
<evidence type="ECO:0000256" key="5">
    <source>
        <dbReference type="ARBA" id="ARBA00023163"/>
    </source>
</evidence>
<reference evidence="7" key="2">
    <citation type="submission" date="2020-09" db="EMBL/GenBank/DDBJ databases">
        <authorList>
            <person name="Sun Q."/>
            <person name="Ohkuma M."/>
        </authorList>
    </citation>
    <scope>NUCLEOTIDE SEQUENCE</scope>
    <source>
        <strain evidence="7">JCM 30078</strain>
    </source>
</reference>
<dbReference type="Pfam" id="PF02311">
    <property type="entry name" value="AraC_binding"/>
    <property type="match status" value="1"/>
</dbReference>
<evidence type="ECO:0000259" key="6">
    <source>
        <dbReference type="PROSITE" id="PS01124"/>
    </source>
</evidence>
<dbReference type="InterPro" id="IPR014710">
    <property type="entry name" value="RmlC-like_jellyroll"/>
</dbReference>
<protein>
    <submittedName>
        <fullName evidence="7">Transcriptional regulator</fullName>
    </submittedName>
</protein>
<evidence type="ECO:0000313" key="8">
    <source>
        <dbReference type="Proteomes" id="UP000635983"/>
    </source>
</evidence>
<dbReference type="SUPFAM" id="SSF46689">
    <property type="entry name" value="Homeodomain-like"/>
    <property type="match status" value="1"/>
</dbReference>
<evidence type="ECO:0000313" key="7">
    <source>
        <dbReference type="EMBL" id="GGJ93423.1"/>
    </source>
</evidence>
<dbReference type="Proteomes" id="UP000635983">
    <property type="component" value="Unassembled WGS sequence"/>
</dbReference>
<dbReference type="SMART" id="SM00342">
    <property type="entry name" value="HTH_ARAC"/>
    <property type="match status" value="1"/>
</dbReference>
<keyword evidence="1" id="KW-0678">Repressor</keyword>
<organism evidence="7 8">
    <name type="scientific">Pseudomonas matsuisoli</name>
    <dbReference type="NCBI Taxonomy" id="1515666"/>
    <lineage>
        <taxon>Bacteria</taxon>
        <taxon>Pseudomonadati</taxon>
        <taxon>Pseudomonadota</taxon>
        <taxon>Gammaproteobacteria</taxon>
        <taxon>Pseudomonadales</taxon>
        <taxon>Pseudomonadaceae</taxon>
        <taxon>Pseudomonas</taxon>
    </lineage>
</organism>
<dbReference type="PANTHER" id="PTHR11019:SF159">
    <property type="entry name" value="TRANSCRIPTIONAL REGULATOR-RELATED"/>
    <property type="match status" value="1"/>
</dbReference>
<gene>
    <name evidence="7" type="ORF">GCM10009304_19210</name>
</gene>
<dbReference type="PANTHER" id="PTHR11019">
    <property type="entry name" value="HTH-TYPE TRANSCRIPTIONAL REGULATOR NIMR"/>
    <property type="match status" value="1"/>
</dbReference>
<reference evidence="7" key="1">
    <citation type="journal article" date="2014" name="Int. J. Syst. Evol. Microbiol.">
        <title>Complete genome sequence of Corynebacterium casei LMG S-19264T (=DSM 44701T), isolated from a smear-ripened cheese.</title>
        <authorList>
            <consortium name="US DOE Joint Genome Institute (JGI-PGF)"/>
            <person name="Walter F."/>
            <person name="Albersmeier A."/>
            <person name="Kalinowski J."/>
            <person name="Ruckert C."/>
        </authorList>
    </citation>
    <scope>NUCLEOTIDE SEQUENCE</scope>
    <source>
        <strain evidence="7">JCM 30078</strain>
    </source>
</reference>
<dbReference type="InterPro" id="IPR018060">
    <property type="entry name" value="HTH_AraC"/>
</dbReference>